<evidence type="ECO:0000256" key="1">
    <source>
        <dbReference type="SAM" id="MobiDB-lite"/>
    </source>
</evidence>
<dbReference type="EMBL" id="JAFBXE010000002">
    <property type="protein sequence ID" value="MBM2411161.1"/>
    <property type="molecule type" value="Genomic_DNA"/>
</dbReference>
<dbReference type="GeneID" id="62642863"/>
<dbReference type="Proteomes" id="UP000809440">
    <property type="component" value="Unassembled WGS sequence"/>
</dbReference>
<feature type="compositionally biased region" description="Polar residues" evidence="1">
    <location>
        <begin position="1"/>
        <end position="10"/>
    </location>
</feature>
<dbReference type="OrthoDB" id="7192657at2"/>
<name>A0A9Q2RY66_9RHOB</name>
<dbReference type="EMBL" id="JAFBXF010000002">
    <property type="protein sequence ID" value="MBM2415828.1"/>
    <property type="molecule type" value="Genomic_DNA"/>
</dbReference>
<feature type="compositionally biased region" description="Basic and acidic residues" evidence="1">
    <location>
        <begin position="35"/>
        <end position="57"/>
    </location>
</feature>
<evidence type="ECO:0000313" key="4">
    <source>
        <dbReference type="Proteomes" id="UP000755667"/>
    </source>
</evidence>
<organism evidence="2 4">
    <name type="scientific">Marivita cryptomonadis</name>
    <dbReference type="NCBI Taxonomy" id="505252"/>
    <lineage>
        <taxon>Bacteria</taxon>
        <taxon>Pseudomonadati</taxon>
        <taxon>Pseudomonadota</taxon>
        <taxon>Alphaproteobacteria</taxon>
        <taxon>Rhodobacterales</taxon>
        <taxon>Roseobacteraceae</taxon>
        <taxon>Marivita</taxon>
    </lineage>
</organism>
<sequence length="57" mass="6413">MSNVTNLNQFRKTKARSDKRAKADENSAKFGRSKAQKDLEKARADKAKRDLDGKSTT</sequence>
<reference evidence="2 5" key="1">
    <citation type="submission" date="2021-01" db="EMBL/GenBank/DDBJ databases">
        <title>Diatom-associated Roseobacters Show Island Model of Population Structure.</title>
        <authorList>
            <person name="Qu L."/>
            <person name="Feng X."/>
            <person name="Chen Y."/>
            <person name="Li L."/>
            <person name="Wang X."/>
            <person name="Hu Z."/>
            <person name="Wang H."/>
            <person name="Luo H."/>
        </authorList>
    </citation>
    <scope>NUCLEOTIDE SEQUENCE</scope>
    <source>
        <strain evidence="3 5">CC28-63</strain>
        <strain evidence="2">CC28-69</strain>
    </source>
</reference>
<evidence type="ECO:0000313" key="2">
    <source>
        <dbReference type="EMBL" id="MBM2411161.1"/>
    </source>
</evidence>
<dbReference type="Pfam" id="PF13770">
    <property type="entry name" value="DUF4169"/>
    <property type="match status" value="1"/>
</dbReference>
<dbReference type="RefSeq" id="WP_085632836.1">
    <property type="nucleotide sequence ID" value="NZ_JAFBWU010000002.1"/>
</dbReference>
<keyword evidence="5" id="KW-1185">Reference proteome</keyword>
<evidence type="ECO:0000313" key="3">
    <source>
        <dbReference type="EMBL" id="MBM2415828.1"/>
    </source>
</evidence>
<feature type="compositionally biased region" description="Basic and acidic residues" evidence="1">
    <location>
        <begin position="15"/>
        <end position="27"/>
    </location>
</feature>
<dbReference type="InterPro" id="IPR025227">
    <property type="entry name" value="DUF4169"/>
</dbReference>
<feature type="region of interest" description="Disordered" evidence="1">
    <location>
        <begin position="1"/>
        <end position="57"/>
    </location>
</feature>
<evidence type="ECO:0000313" key="5">
    <source>
        <dbReference type="Proteomes" id="UP000809440"/>
    </source>
</evidence>
<dbReference type="AlphaFoldDB" id="A0A9Q2RY66"/>
<accession>A0A9Q2RY66</accession>
<gene>
    <name evidence="2" type="ORF">JQX41_02510</name>
    <name evidence="3" type="ORF">JQX48_02510</name>
</gene>
<comment type="caution">
    <text evidence="2">The sequence shown here is derived from an EMBL/GenBank/DDBJ whole genome shotgun (WGS) entry which is preliminary data.</text>
</comment>
<dbReference type="Proteomes" id="UP000755667">
    <property type="component" value="Unassembled WGS sequence"/>
</dbReference>
<proteinExistence type="predicted"/>
<protein>
    <submittedName>
        <fullName evidence="2">DUF4169 family protein</fullName>
    </submittedName>
</protein>